<evidence type="ECO:0000256" key="2">
    <source>
        <dbReference type="ARBA" id="ARBA00022763"/>
    </source>
</evidence>
<evidence type="ECO:0000256" key="5">
    <source>
        <dbReference type="HAMAP-Rule" id="MF_00527"/>
    </source>
</evidence>
<dbReference type="InterPro" id="IPR003180">
    <property type="entry name" value="MPG"/>
</dbReference>
<reference evidence="6 7" key="1">
    <citation type="journal article" date="2015" name="Nature">
        <title>rRNA introns, odd ribosomes, and small enigmatic genomes across a large radiation of phyla.</title>
        <authorList>
            <person name="Brown C.T."/>
            <person name="Hug L.A."/>
            <person name="Thomas B.C."/>
            <person name="Sharon I."/>
            <person name="Castelle C.J."/>
            <person name="Singh A."/>
            <person name="Wilkins M.J."/>
            <person name="Williams K.H."/>
            <person name="Banfield J.F."/>
        </authorList>
    </citation>
    <scope>NUCLEOTIDE SEQUENCE [LARGE SCALE GENOMIC DNA]</scope>
</reference>
<dbReference type="Gene3D" id="3.10.300.10">
    <property type="entry name" value="Methylpurine-DNA glycosylase (MPG)"/>
    <property type="match status" value="1"/>
</dbReference>
<dbReference type="Pfam" id="PF02245">
    <property type="entry name" value="Pur_DNA_glyco"/>
    <property type="match status" value="1"/>
</dbReference>
<evidence type="ECO:0000256" key="4">
    <source>
        <dbReference type="ARBA" id="ARBA00023204"/>
    </source>
</evidence>
<keyword evidence="2 5" id="KW-0227">DNA damage</keyword>
<dbReference type="GO" id="GO:0003905">
    <property type="term" value="F:alkylbase DNA N-glycosylase activity"/>
    <property type="evidence" value="ECO:0007669"/>
    <property type="project" value="InterPro"/>
</dbReference>
<sequence>MKHTRNFYSRDTKDVAKELLGMVLVHGYFSGYITETEAYIGTEDKASHASWRKKETCFPMWGPAGFTYVYFTYGMHHMLNIVTEQPELPAAVLIRSLEPVTGIDTMIKNRNTENVQNLTTGPGKLTQALGIDKSHNNIDITESDLIYITNEGALENFGIVTATRIGIDYAEEHKDKFWRYYIKDNPFVSRT</sequence>
<dbReference type="AlphaFoldDB" id="A0A0G0WX44"/>
<dbReference type="HAMAP" id="MF_00527">
    <property type="entry name" value="3MGH"/>
    <property type="match status" value="1"/>
</dbReference>
<evidence type="ECO:0000313" key="7">
    <source>
        <dbReference type="Proteomes" id="UP000034163"/>
    </source>
</evidence>
<evidence type="ECO:0000256" key="3">
    <source>
        <dbReference type="ARBA" id="ARBA00022801"/>
    </source>
</evidence>
<comment type="caution">
    <text evidence="6">The sequence shown here is derived from an EMBL/GenBank/DDBJ whole genome shotgun (WGS) entry which is preliminary data.</text>
</comment>
<dbReference type="CDD" id="cd00540">
    <property type="entry name" value="AAG"/>
    <property type="match status" value="1"/>
</dbReference>
<dbReference type="NCBIfam" id="TIGR00567">
    <property type="entry name" value="3mg"/>
    <property type="match status" value="1"/>
</dbReference>
<dbReference type="PANTHER" id="PTHR10429:SF0">
    <property type="entry name" value="DNA-3-METHYLADENINE GLYCOSYLASE"/>
    <property type="match status" value="1"/>
</dbReference>
<dbReference type="GO" id="GO:0006284">
    <property type="term" value="P:base-excision repair"/>
    <property type="evidence" value="ECO:0007669"/>
    <property type="project" value="InterPro"/>
</dbReference>
<dbReference type="InterPro" id="IPR036995">
    <property type="entry name" value="MPG_sf"/>
</dbReference>
<dbReference type="EC" id="3.2.2.-" evidence="5"/>
<dbReference type="EMBL" id="LCBS01000004">
    <property type="protein sequence ID" value="KKS17304.1"/>
    <property type="molecule type" value="Genomic_DNA"/>
</dbReference>
<proteinExistence type="inferred from homology"/>
<dbReference type="SUPFAM" id="SSF50486">
    <property type="entry name" value="FMT C-terminal domain-like"/>
    <property type="match status" value="1"/>
</dbReference>
<keyword evidence="3 5" id="KW-0378">Hydrolase</keyword>
<dbReference type="PATRIC" id="fig|1619112.3.peg.281"/>
<dbReference type="GO" id="GO:0003677">
    <property type="term" value="F:DNA binding"/>
    <property type="evidence" value="ECO:0007669"/>
    <property type="project" value="InterPro"/>
</dbReference>
<dbReference type="InterPro" id="IPR011034">
    <property type="entry name" value="Formyl_transferase-like_C_sf"/>
</dbReference>
<dbReference type="PANTHER" id="PTHR10429">
    <property type="entry name" value="DNA-3-METHYLADENINE GLYCOSYLASE"/>
    <property type="match status" value="1"/>
</dbReference>
<dbReference type="Proteomes" id="UP000034163">
    <property type="component" value="Unassembled WGS sequence"/>
</dbReference>
<gene>
    <name evidence="6" type="ORF">UU72_C0004G0043</name>
</gene>
<evidence type="ECO:0000256" key="1">
    <source>
        <dbReference type="ARBA" id="ARBA00009232"/>
    </source>
</evidence>
<comment type="similarity">
    <text evidence="1 5">Belongs to the DNA glycosylase MPG family.</text>
</comment>
<dbReference type="FunFam" id="3.10.300.10:FF:000001">
    <property type="entry name" value="Putative 3-methyladenine DNA glycosylase"/>
    <property type="match status" value="1"/>
</dbReference>
<accession>A0A0G0WX44</accession>
<keyword evidence="4 5" id="KW-0234">DNA repair</keyword>
<name>A0A0G0WX44_UNCKA</name>
<protein>
    <recommendedName>
        <fullName evidence="5">Putative 3-methyladenine DNA glycosylase</fullName>
        <ecNumber evidence="5">3.2.2.-</ecNumber>
    </recommendedName>
</protein>
<organism evidence="6 7">
    <name type="scientific">candidate division WWE3 bacterium GW2011_GWB1_41_6</name>
    <dbReference type="NCBI Taxonomy" id="1619112"/>
    <lineage>
        <taxon>Bacteria</taxon>
        <taxon>Katanobacteria</taxon>
    </lineage>
</organism>
<evidence type="ECO:0000313" key="6">
    <source>
        <dbReference type="EMBL" id="KKS17304.1"/>
    </source>
</evidence>